<dbReference type="Gene3D" id="3.10.450.70">
    <property type="entry name" value="Disulphide bond isomerase, DsbC/G, N-terminal"/>
    <property type="match status" value="1"/>
</dbReference>
<keyword evidence="5" id="KW-1015">Disulfide bond</keyword>
<proteinExistence type="inferred from homology"/>
<dbReference type="InterPro" id="IPR051470">
    <property type="entry name" value="Thiol:disulfide_interchange"/>
</dbReference>
<evidence type="ECO:0000256" key="7">
    <source>
        <dbReference type="RuleBase" id="RU364038"/>
    </source>
</evidence>
<evidence type="ECO:0000256" key="6">
    <source>
        <dbReference type="ARBA" id="ARBA00023284"/>
    </source>
</evidence>
<feature type="chain" id="PRO_5033891740" description="Thiol:disulfide interchange protein" evidence="7">
    <location>
        <begin position="24"/>
        <end position="248"/>
    </location>
</feature>
<dbReference type="Pfam" id="PF10411">
    <property type="entry name" value="DsbC_N"/>
    <property type="match status" value="1"/>
</dbReference>
<organism evidence="10">
    <name type="scientific">Candidatus Kentrum sp. MB</name>
    <dbReference type="NCBI Taxonomy" id="2138164"/>
    <lineage>
        <taxon>Bacteria</taxon>
        <taxon>Pseudomonadati</taxon>
        <taxon>Pseudomonadota</taxon>
        <taxon>Gammaproteobacteria</taxon>
        <taxon>Candidatus Kentrum</taxon>
    </lineage>
</organism>
<dbReference type="Pfam" id="PF13098">
    <property type="entry name" value="Thioredoxin_2"/>
    <property type="match status" value="1"/>
</dbReference>
<keyword evidence="6 7" id="KW-0676">Redox-active center</keyword>
<evidence type="ECO:0000256" key="1">
    <source>
        <dbReference type="ARBA" id="ARBA00004418"/>
    </source>
</evidence>
<evidence type="ECO:0000256" key="5">
    <source>
        <dbReference type="ARBA" id="ARBA00023157"/>
    </source>
</evidence>
<name>A0A450X056_9GAMM</name>
<evidence type="ECO:0000259" key="8">
    <source>
        <dbReference type="Pfam" id="PF10411"/>
    </source>
</evidence>
<dbReference type="InterPro" id="IPR012336">
    <property type="entry name" value="Thioredoxin-like_fold"/>
</dbReference>
<reference evidence="10" key="1">
    <citation type="submission" date="2019-02" db="EMBL/GenBank/DDBJ databases">
        <authorList>
            <person name="Gruber-Vodicka R. H."/>
            <person name="Seah K. B. B."/>
        </authorList>
    </citation>
    <scope>NUCLEOTIDE SEQUENCE</scope>
    <source>
        <strain evidence="10">BECK_BZ197</strain>
        <strain evidence="12">BECK_BZ198</strain>
        <strain evidence="11">BECK_BZ199</strain>
    </source>
</reference>
<dbReference type="AlphaFoldDB" id="A0A450X056"/>
<dbReference type="GO" id="GO:0042597">
    <property type="term" value="C:periplasmic space"/>
    <property type="evidence" value="ECO:0007669"/>
    <property type="project" value="UniProtKB-SubCell"/>
</dbReference>
<dbReference type="CDD" id="cd03020">
    <property type="entry name" value="DsbA_DsbC_DsbG"/>
    <property type="match status" value="1"/>
</dbReference>
<dbReference type="SUPFAM" id="SSF52833">
    <property type="entry name" value="Thioredoxin-like"/>
    <property type="match status" value="1"/>
</dbReference>
<evidence type="ECO:0000313" key="10">
    <source>
        <dbReference type="EMBL" id="VFK22658.1"/>
    </source>
</evidence>
<sequence>MLRKKVLRKVLLPIFAIATLSPAAVIAEDAKAPEPVRQAAQRIFSAGVDSIAKAPIPGLYEVTSGMDILYVSQDGKFAIEGDIFQLEKGKDLTEQKRNHLRSIAIRNIGKEGMITFAPDTPRHTITVFTDVDCSYCRKLHTEVPQLNDAGIAVQYLAFPRAGIPSDTFDTMVSVWCADDRKKAMTDAKRGKAVPAKQCKNPVERHFALGKKIGIRGTPAILLQDGALISGYLPASRLQKILEKTFPSR</sequence>
<dbReference type="SUPFAM" id="SSF54423">
    <property type="entry name" value="DsbC/DsbG N-terminal domain-like"/>
    <property type="match status" value="1"/>
</dbReference>
<accession>A0A450X056</accession>
<dbReference type="InterPro" id="IPR033954">
    <property type="entry name" value="DiS-bond_Isoase_DsbC/G"/>
</dbReference>
<evidence type="ECO:0000259" key="9">
    <source>
        <dbReference type="Pfam" id="PF13098"/>
    </source>
</evidence>
<evidence type="ECO:0000256" key="3">
    <source>
        <dbReference type="ARBA" id="ARBA00022729"/>
    </source>
</evidence>
<dbReference type="PANTHER" id="PTHR35272">
    <property type="entry name" value="THIOL:DISULFIDE INTERCHANGE PROTEIN DSBC-RELATED"/>
    <property type="match status" value="1"/>
</dbReference>
<evidence type="ECO:0000256" key="4">
    <source>
        <dbReference type="ARBA" id="ARBA00022764"/>
    </source>
</evidence>
<evidence type="ECO:0000313" key="12">
    <source>
        <dbReference type="EMBL" id="VFK74167.1"/>
    </source>
</evidence>
<keyword evidence="3 7" id="KW-0732">Signal</keyword>
<dbReference type="PANTHER" id="PTHR35272:SF3">
    <property type="entry name" value="THIOL:DISULFIDE INTERCHANGE PROTEIN DSBC"/>
    <property type="match status" value="1"/>
</dbReference>
<comment type="subcellular location">
    <subcellularLocation>
        <location evidence="1 7">Periplasm</location>
    </subcellularLocation>
</comment>
<protein>
    <recommendedName>
        <fullName evidence="7">Thiol:disulfide interchange protein</fullName>
    </recommendedName>
</protein>
<evidence type="ECO:0000313" key="11">
    <source>
        <dbReference type="EMBL" id="VFK32142.1"/>
    </source>
</evidence>
<dbReference type="Gene3D" id="3.40.30.10">
    <property type="entry name" value="Glutaredoxin"/>
    <property type="match status" value="1"/>
</dbReference>
<dbReference type="InterPro" id="IPR036249">
    <property type="entry name" value="Thioredoxin-like_sf"/>
</dbReference>
<evidence type="ECO:0000256" key="2">
    <source>
        <dbReference type="ARBA" id="ARBA00009813"/>
    </source>
</evidence>
<feature type="signal peptide" evidence="7">
    <location>
        <begin position="1"/>
        <end position="23"/>
    </location>
</feature>
<dbReference type="EMBL" id="CAADGH010000001">
    <property type="protein sequence ID" value="VFK74167.1"/>
    <property type="molecule type" value="Genomic_DNA"/>
</dbReference>
<comment type="function">
    <text evidence="7">Required for disulfide bond formation in some periplasmic proteins. Acts by transferring its disulfide bond to other proteins and is reduced in the process.</text>
</comment>
<comment type="similarity">
    <text evidence="2 7">Belongs to the thioredoxin family. DsbC subfamily.</text>
</comment>
<dbReference type="EMBL" id="CAADFO010000002">
    <property type="protein sequence ID" value="VFK22658.1"/>
    <property type="molecule type" value="Genomic_DNA"/>
</dbReference>
<dbReference type="EMBL" id="CAADFQ010000030">
    <property type="protein sequence ID" value="VFK32142.1"/>
    <property type="molecule type" value="Genomic_DNA"/>
</dbReference>
<dbReference type="InterPro" id="IPR018950">
    <property type="entry name" value="DiS-bond_isomerase_DsbC/G_N"/>
</dbReference>
<gene>
    <name evidence="10" type="ORF">BECKMB1821G_GA0114241_100294</name>
    <name evidence="12" type="ORF">BECKMB1821H_GA0114242_100198</name>
    <name evidence="11" type="ORF">BECKMB1821I_GA0114274_10308</name>
</gene>
<feature type="domain" description="Disulphide bond isomerase DsbC/G N-terminal" evidence="8">
    <location>
        <begin position="30"/>
        <end position="94"/>
    </location>
</feature>
<feature type="domain" description="Thioredoxin-like fold" evidence="9">
    <location>
        <begin position="122"/>
        <end position="241"/>
    </location>
</feature>
<keyword evidence="4 7" id="KW-0574">Periplasm</keyword>
<dbReference type="InterPro" id="IPR009094">
    <property type="entry name" value="DiS-bond_isomerase_DsbC/G_N_sf"/>
</dbReference>